<dbReference type="GO" id="GO:0008170">
    <property type="term" value="F:N-methyltransferase activity"/>
    <property type="evidence" value="ECO:0007669"/>
    <property type="project" value="InterPro"/>
</dbReference>
<dbReference type="InterPro" id="IPR029063">
    <property type="entry name" value="SAM-dependent_MTases_sf"/>
</dbReference>
<keyword evidence="1 4" id="KW-0489">Methyltransferase</keyword>
<reference evidence="4" key="1">
    <citation type="journal article" date="2021" name="Proc. Natl. Acad. Sci. U.S.A.">
        <title>A Catalog of Tens of Thousands of Viruses from Human Metagenomes Reveals Hidden Associations with Chronic Diseases.</title>
        <authorList>
            <person name="Tisza M.J."/>
            <person name="Buck C.B."/>
        </authorList>
    </citation>
    <scope>NUCLEOTIDE SEQUENCE</scope>
    <source>
        <strain evidence="4">CtIpM11</strain>
    </source>
</reference>
<keyword evidence="2" id="KW-0808">Transferase</keyword>
<proteinExistence type="predicted"/>
<dbReference type="InterPro" id="IPR002941">
    <property type="entry name" value="DNA_methylase_N4/N6"/>
</dbReference>
<accession>A0A8S5UUD5</accession>
<dbReference type="EMBL" id="BK016142">
    <property type="protein sequence ID" value="DAF98081.1"/>
    <property type="molecule type" value="Genomic_DNA"/>
</dbReference>
<dbReference type="GO" id="GO:0003677">
    <property type="term" value="F:DNA binding"/>
    <property type="evidence" value="ECO:0007669"/>
    <property type="project" value="InterPro"/>
</dbReference>
<feature type="domain" description="DNA methylase N-4/N-6" evidence="3">
    <location>
        <begin position="27"/>
        <end position="240"/>
    </location>
</feature>
<organism evidence="4">
    <name type="scientific">Podoviridae sp. ctIpM11</name>
    <dbReference type="NCBI Taxonomy" id="2825240"/>
    <lineage>
        <taxon>Viruses</taxon>
        <taxon>Duplodnaviria</taxon>
        <taxon>Heunggongvirae</taxon>
        <taxon>Uroviricota</taxon>
        <taxon>Caudoviricetes</taxon>
    </lineage>
</organism>
<dbReference type="Pfam" id="PF01555">
    <property type="entry name" value="N6_N4_Mtase"/>
    <property type="match status" value="1"/>
</dbReference>
<dbReference type="SUPFAM" id="SSF53335">
    <property type="entry name" value="S-adenosyl-L-methionine-dependent methyltransferases"/>
    <property type="match status" value="1"/>
</dbReference>
<dbReference type="Gene3D" id="3.40.50.150">
    <property type="entry name" value="Vaccinia Virus protein VP39"/>
    <property type="match status" value="1"/>
</dbReference>
<dbReference type="PRINTS" id="PR00508">
    <property type="entry name" value="S21N4MTFRASE"/>
</dbReference>
<dbReference type="GO" id="GO:0032259">
    <property type="term" value="P:methylation"/>
    <property type="evidence" value="ECO:0007669"/>
    <property type="project" value="UniProtKB-KW"/>
</dbReference>
<protein>
    <submittedName>
        <fullName evidence="4">Adenine-specific methyltransferase</fullName>
    </submittedName>
</protein>
<evidence type="ECO:0000256" key="2">
    <source>
        <dbReference type="ARBA" id="ARBA00022679"/>
    </source>
</evidence>
<evidence type="ECO:0000313" key="4">
    <source>
        <dbReference type="EMBL" id="DAF98081.1"/>
    </source>
</evidence>
<sequence length="261" mass="29687">MCGKCDMCRLICGDCMELLPEIRDGSVDMVLCDMPYGSTQNTWDQKLPLDKLWEQYSRIVKEHGAICLFADGMFLADLMKSNRKMWRYNLIWDKVIPTGFLNANRMPLRRTEEIAVFYRKQPLYHPQKVPGKPNHSKGRAVGNRAGQRFQNRDYGDYAVVDNSKDLGTWKHPTSLISIPKPHASKCLHPTEKPVALCEWLIRTYTDPGETVLDNCMGSGSTGVACVNTGRNFIGMEKNSKDFVAARERIEQEKGNIYEGCL</sequence>
<evidence type="ECO:0000259" key="3">
    <source>
        <dbReference type="Pfam" id="PF01555"/>
    </source>
</evidence>
<evidence type="ECO:0000256" key="1">
    <source>
        <dbReference type="ARBA" id="ARBA00022603"/>
    </source>
</evidence>
<dbReference type="InterPro" id="IPR001091">
    <property type="entry name" value="RM_Methyltransferase"/>
</dbReference>
<name>A0A8S5UUD5_9CAUD</name>